<dbReference type="EMBL" id="BNEK01000002">
    <property type="protein sequence ID" value="GHJ25841.1"/>
    <property type="molecule type" value="Genomic_DNA"/>
</dbReference>
<dbReference type="Proteomes" id="UP001054854">
    <property type="component" value="Unassembled WGS sequence"/>
</dbReference>
<dbReference type="SUPFAM" id="SSF47413">
    <property type="entry name" value="lambda repressor-like DNA-binding domains"/>
    <property type="match status" value="1"/>
</dbReference>
<name>A0ABQ3TRA1_STRHY</name>
<accession>A0ABQ3TRA1</accession>
<dbReference type="PROSITE" id="PS50932">
    <property type="entry name" value="HTH_LACI_2"/>
    <property type="match status" value="1"/>
</dbReference>
<dbReference type="Gene3D" id="3.40.50.2300">
    <property type="match status" value="2"/>
</dbReference>
<dbReference type="InterPro" id="IPR000843">
    <property type="entry name" value="HTH_LacI"/>
</dbReference>
<evidence type="ECO:0000256" key="2">
    <source>
        <dbReference type="ARBA" id="ARBA00023125"/>
    </source>
</evidence>
<comment type="caution">
    <text evidence="5">The sequence shown here is derived from an EMBL/GenBank/DDBJ whole genome shotgun (WGS) entry which is preliminary data.</text>
</comment>
<dbReference type="RefSeq" id="WP_062011767.1">
    <property type="nucleotide sequence ID" value="NZ_BNEK01000002.1"/>
</dbReference>
<protein>
    <submittedName>
        <fullName evidence="5">LacI family transcriptional regulator</fullName>
    </submittedName>
</protein>
<evidence type="ECO:0000313" key="6">
    <source>
        <dbReference type="Proteomes" id="UP001054854"/>
    </source>
</evidence>
<feature type="domain" description="HTH lacI-type" evidence="4">
    <location>
        <begin position="1"/>
        <end position="53"/>
    </location>
</feature>
<organism evidence="5 6">
    <name type="scientific">Streptomyces hygroscopicus</name>
    <dbReference type="NCBI Taxonomy" id="1912"/>
    <lineage>
        <taxon>Bacteria</taxon>
        <taxon>Bacillati</taxon>
        <taxon>Actinomycetota</taxon>
        <taxon>Actinomycetes</taxon>
        <taxon>Kitasatosporales</taxon>
        <taxon>Streptomycetaceae</taxon>
        <taxon>Streptomyces</taxon>
        <taxon>Streptomyces violaceusniger group</taxon>
    </lineage>
</organism>
<dbReference type="PANTHER" id="PTHR30146:SF109">
    <property type="entry name" value="HTH-TYPE TRANSCRIPTIONAL REGULATOR GALS"/>
    <property type="match status" value="1"/>
</dbReference>
<evidence type="ECO:0000313" key="5">
    <source>
        <dbReference type="EMBL" id="GHJ25841.1"/>
    </source>
</evidence>
<gene>
    <name evidence="5" type="primary">lacI_1</name>
    <name evidence="5" type="ORF">TPA0910_02740</name>
</gene>
<dbReference type="InterPro" id="IPR001761">
    <property type="entry name" value="Peripla_BP/Lac1_sug-bd_dom"/>
</dbReference>
<dbReference type="PROSITE" id="PS00356">
    <property type="entry name" value="HTH_LACI_1"/>
    <property type="match status" value="1"/>
</dbReference>
<keyword evidence="1" id="KW-0805">Transcription regulation</keyword>
<dbReference type="CDD" id="cd01392">
    <property type="entry name" value="HTH_LacI"/>
    <property type="match status" value="1"/>
</dbReference>
<keyword evidence="2" id="KW-0238">DNA-binding</keyword>
<reference evidence="5" key="1">
    <citation type="submission" date="2024-05" db="EMBL/GenBank/DDBJ databases">
        <title>Whole genome shotgun sequence of Streptomyces hygroscopicus NBRC 113678.</title>
        <authorList>
            <person name="Komaki H."/>
            <person name="Tamura T."/>
        </authorList>
    </citation>
    <scope>NUCLEOTIDE SEQUENCE</scope>
    <source>
        <strain evidence="5">N11-34</strain>
    </source>
</reference>
<evidence type="ECO:0000256" key="3">
    <source>
        <dbReference type="ARBA" id="ARBA00023163"/>
    </source>
</evidence>
<dbReference type="Pfam" id="PF00356">
    <property type="entry name" value="LacI"/>
    <property type="match status" value="1"/>
</dbReference>
<dbReference type="Gene3D" id="1.10.260.40">
    <property type="entry name" value="lambda repressor-like DNA-binding domains"/>
    <property type="match status" value="1"/>
</dbReference>
<evidence type="ECO:0000256" key="1">
    <source>
        <dbReference type="ARBA" id="ARBA00023015"/>
    </source>
</evidence>
<proteinExistence type="predicted"/>
<dbReference type="SMART" id="SM00354">
    <property type="entry name" value="HTH_LACI"/>
    <property type="match status" value="1"/>
</dbReference>
<keyword evidence="6" id="KW-1185">Reference proteome</keyword>
<dbReference type="SUPFAM" id="SSF53822">
    <property type="entry name" value="Periplasmic binding protein-like I"/>
    <property type="match status" value="1"/>
</dbReference>
<evidence type="ECO:0000259" key="4">
    <source>
        <dbReference type="PROSITE" id="PS50932"/>
    </source>
</evidence>
<dbReference type="InterPro" id="IPR028082">
    <property type="entry name" value="Peripla_BP_I"/>
</dbReference>
<dbReference type="CDD" id="cd06267">
    <property type="entry name" value="PBP1_LacI_sugar_binding-like"/>
    <property type="match status" value="1"/>
</dbReference>
<dbReference type="Pfam" id="PF00532">
    <property type="entry name" value="Peripla_BP_1"/>
    <property type="match status" value="1"/>
</dbReference>
<dbReference type="PANTHER" id="PTHR30146">
    <property type="entry name" value="LACI-RELATED TRANSCRIPTIONAL REPRESSOR"/>
    <property type="match status" value="1"/>
</dbReference>
<keyword evidence="3" id="KW-0804">Transcription</keyword>
<dbReference type="InterPro" id="IPR010982">
    <property type="entry name" value="Lambda_DNA-bd_dom_sf"/>
</dbReference>
<sequence>MTDVARLAGVSVKTVSRVINNVATVDDVLAGRVREASERLGYRPNQVAASLRAGRATGTIGVLVKDVSNAMYATIVAGATSVAEDRKTRVITAHTGENSDAELAVIDDLCRRRVDGLLIVPSGGDHASLRQEIDHGVPMVFVDRAPSGLEADSVLIDNYGGSKSGVARLIASGHSKIGIILDKLSQQTMSERLAGAQAAFAEAGMSLDSDLIRTSVSNPAEAAAAAAELIQSRPAPTAFFCGNNRLAVGVLELLWDGGYDHALLGFDDIPHARLMPRPVSCIVYDSRVLGMIGAKLLFRRIDGEEFSPKTVTLPTQVIDYRGTHGDQYAAGRRA</sequence>